<protein>
    <submittedName>
        <fullName evidence="2">Dihydrodipicolinate reductase</fullName>
    </submittedName>
</protein>
<dbReference type="AlphaFoldDB" id="A0A378TIH6"/>
<dbReference type="SUPFAM" id="SSF51735">
    <property type="entry name" value="NAD(P)-binding Rossmann-fold domains"/>
    <property type="match status" value="1"/>
</dbReference>
<evidence type="ECO:0000313" key="2">
    <source>
        <dbReference type="EMBL" id="STZ60354.1"/>
    </source>
</evidence>
<dbReference type="CDD" id="cd24146">
    <property type="entry name" value="nat-AmDH_N_like"/>
    <property type="match status" value="1"/>
</dbReference>
<dbReference type="Proteomes" id="UP000254978">
    <property type="component" value="Unassembled WGS sequence"/>
</dbReference>
<dbReference type="RefSeq" id="WP_115279553.1">
    <property type="nucleotide sequence ID" value="NZ_AP022600.1"/>
</dbReference>
<feature type="domain" description="2,4-diaminopentanoate dehydrogenase C-terminal" evidence="1">
    <location>
        <begin position="195"/>
        <end position="341"/>
    </location>
</feature>
<dbReference type="InterPro" id="IPR036291">
    <property type="entry name" value="NAD(P)-bd_dom_sf"/>
</dbReference>
<gene>
    <name evidence="2" type="ORF">NCTC10821_03893</name>
</gene>
<evidence type="ECO:0000313" key="3">
    <source>
        <dbReference type="Proteomes" id="UP000254978"/>
    </source>
</evidence>
<dbReference type="EMBL" id="UGQT01000001">
    <property type="protein sequence ID" value="STZ60354.1"/>
    <property type="molecule type" value="Genomic_DNA"/>
</dbReference>
<accession>A0A378TIH6</accession>
<proteinExistence type="predicted"/>
<dbReference type="InterPro" id="IPR045760">
    <property type="entry name" value="DAP_DH_C"/>
</dbReference>
<dbReference type="Pfam" id="PF19328">
    <property type="entry name" value="DAP_DH_C"/>
    <property type="match status" value="1"/>
</dbReference>
<dbReference type="Gene3D" id="3.40.50.720">
    <property type="entry name" value="NAD(P)-binding Rossmann-like Domain"/>
    <property type="match status" value="1"/>
</dbReference>
<reference evidence="2 3" key="1">
    <citation type="submission" date="2018-06" db="EMBL/GenBank/DDBJ databases">
        <authorList>
            <consortium name="Pathogen Informatics"/>
            <person name="Doyle S."/>
        </authorList>
    </citation>
    <scope>NUCLEOTIDE SEQUENCE [LARGE SCALE GENOMIC DNA]</scope>
    <source>
        <strain evidence="2 3">NCTC10821</strain>
    </source>
</reference>
<keyword evidence="3" id="KW-1185">Reference proteome</keyword>
<name>A0A378TIH6_9MYCO</name>
<evidence type="ECO:0000259" key="1">
    <source>
        <dbReference type="Pfam" id="PF19328"/>
    </source>
</evidence>
<organism evidence="2 3">
    <name type="scientific">Mycolicibacterium tokaiense</name>
    <dbReference type="NCBI Taxonomy" id="39695"/>
    <lineage>
        <taxon>Bacteria</taxon>
        <taxon>Bacillati</taxon>
        <taxon>Actinomycetota</taxon>
        <taxon>Actinomycetes</taxon>
        <taxon>Mycobacteriales</taxon>
        <taxon>Mycobacteriaceae</taxon>
        <taxon>Mycolicibacterium</taxon>
    </lineage>
</organism>
<sequence length="350" mass="37587">MSYRVVQWGTGEIGREALRGILDHSALELVGVKAHGADKHGVDAGVLAGRDPVGIAATTSITEILDARPDCVLYTPRTPSVPVVCQLLRAGVNVVTTSFAFHQARARHRDELHDACREGGSSLHGTGLNPGNLGAVLPLAMAGMCREIEQVTIQERADWALYDSADITFGQMMFGAPISDVTVDSPSLQYTSALFQQQVWLLGDALGADLDEVSVDLELVPAERDGEFLGRTVEAGTVAGQRWRWRGRRAGATVIETETLWMLGQRQPRHWPSPQHGWTITIEGAPSLQAHVVTLASFRRDVPMSEHVHAASVATAMQAVNAVPAVCAAPAGFVTMAELPLAWLPRIATS</sequence>
<dbReference type="OrthoDB" id="4759936at2"/>